<evidence type="ECO:0000313" key="2">
    <source>
        <dbReference type="Proteomes" id="UP000095281"/>
    </source>
</evidence>
<evidence type="ECO:0000313" key="3">
    <source>
        <dbReference type="WBParaSite" id="MhA1_Contig2383.frz3.gene6"/>
    </source>
</evidence>
<feature type="compositionally biased region" description="Pro residues" evidence="1">
    <location>
        <begin position="47"/>
        <end position="70"/>
    </location>
</feature>
<feature type="compositionally biased region" description="Pro residues" evidence="1">
    <location>
        <begin position="79"/>
        <end position="91"/>
    </location>
</feature>
<reference evidence="3" key="1">
    <citation type="submission" date="2016-11" db="UniProtKB">
        <authorList>
            <consortium name="WormBaseParasite"/>
        </authorList>
    </citation>
    <scope>IDENTIFICATION</scope>
</reference>
<proteinExistence type="predicted"/>
<dbReference type="Proteomes" id="UP000095281">
    <property type="component" value="Unplaced"/>
</dbReference>
<keyword evidence="2" id="KW-1185">Reference proteome</keyword>
<feature type="compositionally biased region" description="Pro residues" evidence="1">
    <location>
        <begin position="23"/>
        <end position="35"/>
    </location>
</feature>
<protein>
    <submittedName>
        <fullName evidence="3">WH2 domain-containing protein</fullName>
    </submittedName>
</protein>
<dbReference type="AlphaFoldDB" id="A0A1I8BH32"/>
<organism evidence="2 3">
    <name type="scientific">Meloidogyne hapla</name>
    <name type="common">Root-knot nematode worm</name>
    <dbReference type="NCBI Taxonomy" id="6305"/>
    <lineage>
        <taxon>Eukaryota</taxon>
        <taxon>Metazoa</taxon>
        <taxon>Ecdysozoa</taxon>
        <taxon>Nematoda</taxon>
        <taxon>Chromadorea</taxon>
        <taxon>Rhabditida</taxon>
        <taxon>Tylenchina</taxon>
        <taxon>Tylenchomorpha</taxon>
        <taxon>Tylenchoidea</taxon>
        <taxon>Meloidogynidae</taxon>
        <taxon>Meloidogyninae</taxon>
        <taxon>Meloidogyne</taxon>
    </lineage>
</organism>
<evidence type="ECO:0000256" key="1">
    <source>
        <dbReference type="SAM" id="MobiDB-lite"/>
    </source>
</evidence>
<name>A0A1I8BH32_MELHA</name>
<dbReference type="WBParaSite" id="MhA1_Contig2383.frz3.gene6">
    <property type="protein sequence ID" value="MhA1_Contig2383.frz3.gene6"/>
    <property type="gene ID" value="MhA1_Contig2383.frz3.gene6"/>
</dbReference>
<feature type="region of interest" description="Disordered" evidence="1">
    <location>
        <begin position="1"/>
        <end position="109"/>
    </location>
</feature>
<accession>A0A1I8BH32</accession>
<sequence length="152" mass="16294">MIKQNQGNIIKKCWNNKDKCRIPSPPPPPPPPPGPGVNKGIPKHPQLSPPPPPPLLSRPGGIPKPPPPPTRNVGKAGVPLPPSPPPPPPFPSKGTPRSPVPPPLPKLLTTKYKKDEFKCICEGIEVLLKRKAKEIRSHVAHSSEEDSESNSG</sequence>